<gene>
    <name evidence="9" type="ORF">JOF53_002619</name>
</gene>
<comment type="similarity">
    <text evidence="7">Belongs to the MptA/B family.</text>
</comment>
<feature type="transmembrane region" description="Helical" evidence="8">
    <location>
        <begin position="356"/>
        <end position="377"/>
    </location>
</feature>
<organism evidence="9 10">
    <name type="scientific">Crossiella equi</name>
    <dbReference type="NCBI Taxonomy" id="130796"/>
    <lineage>
        <taxon>Bacteria</taxon>
        <taxon>Bacillati</taxon>
        <taxon>Actinomycetota</taxon>
        <taxon>Actinomycetes</taxon>
        <taxon>Pseudonocardiales</taxon>
        <taxon>Pseudonocardiaceae</taxon>
        <taxon>Crossiella</taxon>
    </lineage>
</organism>
<evidence type="ECO:0000256" key="8">
    <source>
        <dbReference type="SAM" id="Phobius"/>
    </source>
</evidence>
<evidence type="ECO:0000256" key="4">
    <source>
        <dbReference type="ARBA" id="ARBA00022692"/>
    </source>
</evidence>
<accession>A0ABS5ABT7</accession>
<feature type="transmembrane region" description="Helical" evidence="8">
    <location>
        <begin position="71"/>
        <end position="94"/>
    </location>
</feature>
<feature type="transmembrane region" description="Helical" evidence="8">
    <location>
        <begin position="114"/>
        <end position="134"/>
    </location>
</feature>
<keyword evidence="6 8" id="KW-0472">Membrane</keyword>
<dbReference type="NCBIfam" id="NF038066">
    <property type="entry name" value="MptB"/>
    <property type="match status" value="1"/>
</dbReference>
<keyword evidence="2 9" id="KW-0328">Glycosyltransferase</keyword>
<comment type="caution">
    <text evidence="9">The sequence shown here is derived from an EMBL/GenBank/DDBJ whole genome shotgun (WGS) entry which is preliminary data.</text>
</comment>
<comment type="subcellular location">
    <subcellularLocation>
        <location evidence="1">Membrane</location>
        <topology evidence="1">Multi-pass membrane protein</topology>
    </subcellularLocation>
</comment>
<evidence type="ECO:0000256" key="2">
    <source>
        <dbReference type="ARBA" id="ARBA00022676"/>
    </source>
</evidence>
<keyword evidence="3 9" id="KW-0808">Transferase</keyword>
<feature type="transmembrane region" description="Helical" evidence="8">
    <location>
        <begin position="414"/>
        <end position="433"/>
    </location>
</feature>
<feature type="transmembrane region" description="Helical" evidence="8">
    <location>
        <begin position="389"/>
        <end position="408"/>
    </location>
</feature>
<dbReference type="GO" id="GO:0016757">
    <property type="term" value="F:glycosyltransferase activity"/>
    <property type="evidence" value="ECO:0007669"/>
    <property type="project" value="UniProtKB-KW"/>
</dbReference>
<dbReference type="EMBL" id="JAGIOO010000001">
    <property type="protein sequence ID" value="MBP2473747.1"/>
    <property type="molecule type" value="Genomic_DNA"/>
</dbReference>
<sequence length="537" mass="56888">MTSIPSLPRSGAGPEPVRLAHEITEVIPPLPPLSQPGVDGVTQPMNRPEVPRVPVAKPEPAPRRGVRLRTVLLGALGAAMVTLGGIGAGGVLVHDPLLADSGFSWVRFGHGKDLATAVLYGGLALIVLAWVRMGRDVWAGRTGTRGMLLAVAAWTIPLLVAPPLFSRDIYSYLAQGMLALQGYDPYQVGPSELTGPLLDNVSSLWQNTPAPYGPLFVLVAKAVVWVTGDSMIFGVVLMRLAMAGGLVLLCWSLPRLARRLGGKPALALWLAAANPITLVHLVGGPHNDLLMVGLLAAGVVFALEHRYVLGIVLVTLGVSVKASAVFVLPFLVWMWAAHLAEGSPRRRFVRAAGYGLSVFVTTFTLTMLAAGVGMGWLSSLGNSSAVINWLSLPTAVGQFAHGLVNIFVSVDGGWFLDVARTTGMILLGAYGLRQWWLARQGGPQALHRAALVLLASCVLGPTVFPWYFSWALALAAGFVWSGRAVVGLVAVSVWLLLVTYPTGDSALYDWTYLAGAFAVSALAAVSLVRPDPLRLRS</sequence>
<reference evidence="9 10" key="1">
    <citation type="submission" date="2021-03" db="EMBL/GenBank/DDBJ databases">
        <title>Sequencing the genomes of 1000 actinobacteria strains.</title>
        <authorList>
            <person name="Klenk H.-P."/>
        </authorList>
    </citation>
    <scope>NUCLEOTIDE SEQUENCE [LARGE SCALE GENOMIC DNA]</scope>
    <source>
        <strain evidence="9 10">DSM 44580</strain>
    </source>
</reference>
<feature type="transmembrane region" description="Helical" evidence="8">
    <location>
        <begin position="445"/>
        <end position="464"/>
    </location>
</feature>
<keyword evidence="4 8" id="KW-0812">Transmembrane</keyword>
<name>A0ABS5ABT7_9PSEU</name>
<protein>
    <submittedName>
        <fullName evidence="9">Alpha-1,6-mannosyltransferase</fullName>
        <ecNumber evidence="9">2.4.1.-</ecNumber>
    </submittedName>
</protein>
<evidence type="ECO:0000256" key="1">
    <source>
        <dbReference type="ARBA" id="ARBA00004141"/>
    </source>
</evidence>
<proteinExistence type="inferred from homology"/>
<keyword evidence="10" id="KW-1185">Reference proteome</keyword>
<evidence type="ECO:0000256" key="5">
    <source>
        <dbReference type="ARBA" id="ARBA00022989"/>
    </source>
</evidence>
<evidence type="ECO:0000256" key="6">
    <source>
        <dbReference type="ARBA" id="ARBA00023136"/>
    </source>
</evidence>
<feature type="transmembrane region" description="Helical" evidence="8">
    <location>
        <begin position="510"/>
        <end position="528"/>
    </location>
</feature>
<feature type="transmembrane region" description="Helical" evidence="8">
    <location>
        <begin position="470"/>
        <end position="498"/>
    </location>
</feature>
<dbReference type="InterPro" id="IPR049829">
    <property type="entry name" value="MptA/B-like"/>
</dbReference>
<feature type="transmembrane region" description="Helical" evidence="8">
    <location>
        <begin position="146"/>
        <end position="165"/>
    </location>
</feature>
<feature type="transmembrane region" description="Helical" evidence="8">
    <location>
        <begin position="265"/>
        <end position="283"/>
    </location>
</feature>
<evidence type="ECO:0000256" key="3">
    <source>
        <dbReference type="ARBA" id="ARBA00022679"/>
    </source>
</evidence>
<feature type="transmembrane region" description="Helical" evidence="8">
    <location>
        <begin position="311"/>
        <end position="336"/>
    </location>
</feature>
<dbReference type="Proteomes" id="UP001519363">
    <property type="component" value="Unassembled WGS sequence"/>
</dbReference>
<feature type="transmembrane region" description="Helical" evidence="8">
    <location>
        <begin position="231"/>
        <end position="253"/>
    </location>
</feature>
<dbReference type="EC" id="2.4.1.-" evidence="9"/>
<keyword evidence="5 8" id="KW-1133">Transmembrane helix</keyword>
<dbReference type="RefSeq" id="WP_245372746.1">
    <property type="nucleotide sequence ID" value="NZ_JAGIOO010000001.1"/>
</dbReference>
<evidence type="ECO:0000313" key="10">
    <source>
        <dbReference type="Proteomes" id="UP001519363"/>
    </source>
</evidence>
<dbReference type="Pfam" id="PF26314">
    <property type="entry name" value="MptA_B_family"/>
    <property type="match status" value="1"/>
</dbReference>
<evidence type="ECO:0000256" key="7">
    <source>
        <dbReference type="ARBA" id="ARBA00043987"/>
    </source>
</evidence>
<evidence type="ECO:0000313" key="9">
    <source>
        <dbReference type="EMBL" id="MBP2473747.1"/>
    </source>
</evidence>